<feature type="transmembrane region" description="Helical" evidence="10">
    <location>
        <begin position="120"/>
        <end position="138"/>
    </location>
</feature>
<organism evidence="13 14">
    <name type="scientific">Akanthomyces muscarius</name>
    <name type="common">Entomopathogenic fungus</name>
    <name type="synonym">Lecanicillium muscarium</name>
    <dbReference type="NCBI Taxonomy" id="2231603"/>
    <lineage>
        <taxon>Eukaryota</taxon>
        <taxon>Fungi</taxon>
        <taxon>Dikarya</taxon>
        <taxon>Ascomycota</taxon>
        <taxon>Pezizomycotina</taxon>
        <taxon>Sordariomycetes</taxon>
        <taxon>Hypocreomycetidae</taxon>
        <taxon>Hypocreales</taxon>
        <taxon>Cordycipitaceae</taxon>
        <taxon>Akanthomyces</taxon>
    </lineage>
</organism>
<dbReference type="GO" id="GO:0016887">
    <property type="term" value="F:ATP hydrolysis activity"/>
    <property type="evidence" value="ECO:0007669"/>
    <property type="project" value="InterPro"/>
</dbReference>
<evidence type="ECO:0000256" key="4">
    <source>
        <dbReference type="ARBA" id="ARBA00022692"/>
    </source>
</evidence>
<evidence type="ECO:0008006" key="15">
    <source>
        <dbReference type="Google" id="ProtNLM"/>
    </source>
</evidence>
<feature type="transmembrane region" description="Helical" evidence="10">
    <location>
        <begin position="888"/>
        <end position="913"/>
    </location>
</feature>
<feature type="transmembrane region" description="Helical" evidence="10">
    <location>
        <begin position="1035"/>
        <end position="1055"/>
    </location>
</feature>
<evidence type="ECO:0000259" key="12">
    <source>
        <dbReference type="PROSITE" id="PS50929"/>
    </source>
</evidence>
<dbReference type="GeneID" id="80898051"/>
<evidence type="ECO:0000256" key="8">
    <source>
        <dbReference type="ARBA" id="ARBA00023136"/>
    </source>
</evidence>
<dbReference type="PANTHER" id="PTHR24223">
    <property type="entry name" value="ATP-BINDING CASSETTE SUB-FAMILY C"/>
    <property type="match status" value="1"/>
</dbReference>
<dbReference type="InterPro" id="IPR003593">
    <property type="entry name" value="AAA+_ATPase"/>
</dbReference>
<dbReference type="Gene3D" id="1.20.1560.10">
    <property type="entry name" value="ABC transporter type 1, transmembrane domain"/>
    <property type="match status" value="2"/>
</dbReference>
<dbReference type="PROSITE" id="PS50929">
    <property type="entry name" value="ABC_TM1F"/>
    <property type="match status" value="2"/>
</dbReference>
<dbReference type="Proteomes" id="UP001144673">
    <property type="component" value="Chromosome 4"/>
</dbReference>
<sequence length="1443" mass="159518">MSFSQDNQFGPKLLGQFDFTLLFEQAMLSIVPASIAILSIPYYVHLAVRARARERLGPLLRLKLAVALAMLALHTASLVLWQRASVFYSDLSLPAASMSLASSLCILFILYVAHICSPRPSGFLSVFLTITMLFDITMTRSYFRRASLETIGALQIAITVAKSLLVVLEEVPKRDSLHSDPSGPAVSKETTAGFWNRAVFGWLNSLLIFGFRKTLNLDNLPAIDEDLKSSMQRYDHFAPKWNQANKKSEYALPKTLLLAMSRDAAKIILPRLIFVGLTFSQPFLLFAVVSAIDGELGGEEAHILILATVIIFVGKAITRAVYEHLVYRIMTSTRGVLVVAIYDKMQRLPLEELQKSAAITLMTSGTTAVEQMFSVYYEIWSCALQVALGIWSLNLYVGPACYLMLVPGIISFIASRYIGQAMGNARAAWNLEMESRVSATSNVLAQIKGIKSMGLSGMITEYLQAIRRQEIQISLTERNTRIWLFAFSALSHVLPPISVLAGALFWTRKSNPLDVAEVFTVITIIVIAAEPFRTLLTSLVNWATGFASIRRIQEFLCLDEIQDTRHIPDVLPGTEEYGPGEKQSHVTFQPRPAHFAVQFDFVTVTSLVMGPILKDVSLCIPWGALAIFWGPIASGKSTLLRCILGETKLESGVVTVGTKSIGYCNQGSWIQNRTLRDNIIGVLDYLEAWYREVIVACGLDVDIGSMINGDQVMAGTGGCNLSGGQKQRVSLARSVYEQTDILVVDDIFSALDPETARLVFSNLFGRDGLVRRWNCTVILTTNQLGFLDDADVTFKLQKDGHVEQQQVELSDASSAPGSDHGAGDRGAKEAYEDNQGEDAVDDGEVGDNGDGILITDAQATEPPSVKPSTNDFALQAAREKRKYGDWSLYSYYLGAAGAFTVFSWICFTAFSATVEQFPTIFIKIWYVEDARNLHYFAGYVGISVFNIGLNTLVGAFFFHQILPKCSEEMHLRLTQTVMFASHQYLSQTDVGKLLNRFGQDIFLTSQYLPITFMQFLYMLFTVLVEIGIIAAGSAYTAPIMVFLVLVLYLLQFFYLRTSRQLRLLELESAADLFTHFTETSTGIQLVRSFRWQKKFLEQLCVQLDKSQRPYYYLFCCQRWLHTVLDFTSAGAALVLVSVSISRPQGASSGGVALALLNIIGFNATTSFLISSWTNLETGLGAISRIKSFCAETPGEKDTLSGPELDKQWPSSGRLDFNCVGANYQAEDGSLQKALSNVTFTIFPGERVGISGRTGSGKSSLLMAILRMVEFTGTISIDGRNSRSVPREFLRSRITTMTQDGVELKGSVRFNLYPFIGPKPEDDLVASTLQSVGLLNHIDRHGGLDKSMSSMGFSVSQKQLLFLARGILHQRTMNTSIVIMDEATSAMDNGTDDTLQELLDESFAGCTIMQIAHREATFRELDVHLRLEFGQLHSVERGGGRAGQ</sequence>
<gene>
    <name evidence="13" type="ORF">LMH87_010892</name>
</gene>
<evidence type="ECO:0000256" key="3">
    <source>
        <dbReference type="ARBA" id="ARBA00022475"/>
    </source>
</evidence>
<feature type="domain" description="ABC transporter" evidence="11">
    <location>
        <begin position="597"/>
        <end position="824"/>
    </location>
</feature>
<feature type="transmembrane region" description="Helical" evidence="10">
    <location>
        <begin position="268"/>
        <end position="289"/>
    </location>
</feature>
<keyword evidence="6" id="KW-0067">ATP-binding</keyword>
<evidence type="ECO:0000313" key="14">
    <source>
        <dbReference type="Proteomes" id="UP001144673"/>
    </source>
</evidence>
<keyword evidence="3" id="KW-1003">Cell membrane</keyword>
<evidence type="ECO:0000256" key="5">
    <source>
        <dbReference type="ARBA" id="ARBA00022741"/>
    </source>
</evidence>
<dbReference type="SUPFAM" id="SSF52540">
    <property type="entry name" value="P-loop containing nucleoside triphosphate hydrolases"/>
    <property type="match status" value="2"/>
</dbReference>
<feature type="compositionally biased region" description="Basic and acidic residues" evidence="9">
    <location>
        <begin position="821"/>
        <end position="831"/>
    </location>
</feature>
<feature type="transmembrane region" description="Helical" evidence="10">
    <location>
        <begin position="518"/>
        <end position="543"/>
    </location>
</feature>
<reference evidence="13" key="1">
    <citation type="journal article" date="2023" name="Access Microbiol">
        <title>De-novo genome assembly for Akanthomyces muscarius, a biocontrol agent of insect agricultural pests.</title>
        <authorList>
            <person name="Erdos Z."/>
            <person name="Studholme D.J."/>
            <person name="Raymond B."/>
            <person name="Sharma M."/>
        </authorList>
    </citation>
    <scope>NUCLEOTIDE SEQUENCE</scope>
    <source>
        <strain evidence="13">Ve6</strain>
    </source>
</reference>
<dbReference type="InterPro" id="IPR036640">
    <property type="entry name" value="ABC1_TM_sf"/>
</dbReference>
<keyword evidence="14" id="KW-1185">Reference proteome</keyword>
<protein>
    <recommendedName>
        <fullName evidence="15">ABC transporter</fullName>
    </recommendedName>
</protein>
<feature type="domain" description="ABC transmembrane type-1" evidence="12">
    <location>
        <begin position="905"/>
        <end position="1177"/>
    </location>
</feature>
<feature type="transmembrane region" description="Helical" evidence="10">
    <location>
        <begin position="60"/>
        <end position="81"/>
    </location>
</feature>
<feature type="transmembrane region" description="Helical" evidence="10">
    <location>
        <begin position="301"/>
        <end position="318"/>
    </location>
</feature>
<feature type="transmembrane region" description="Helical" evidence="10">
    <location>
        <begin position="482"/>
        <end position="506"/>
    </location>
</feature>
<evidence type="ECO:0000256" key="9">
    <source>
        <dbReference type="SAM" id="MobiDB-lite"/>
    </source>
</evidence>
<dbReference type="GO" id="GO:0005524">
    <property type="term" value="F:ATP binding"/>
    <property type="evidence" value="ECO:0007669"/>
    <property type="project" value="UniProtKB-KW"/>
</dbReference>
<dbReference type="SMART" id="SM00382">
    <property type="entry name" value="AAA"/>
    <property type="match status" value="2"/>
</dbReference>
<dbReference type="EMBL" id="JAJHUN010000009">
    <property type="protein sequence ID" value="KAJ4150127.1"/>
    <property type="molecule type" value="Genomic_DNA"/>
</dbReference>
<evidence type="ECO:0000313" key="13">
    <source>
        <dbReference type="EMBL" id="KAJ4150127.1"/>
    </source>
</evidence>
<dbReference type="SUPFAM" id="SSF90123">
    <property type="entry name" value="ABC transporter transmembrane region"/>
    <property type="match status" value="2"/>
</dbReference>
<feature type="transmembrane region" description="Helical" evidence="10">
    <location>
        <begin position="933"/>
        <end position="958"/>
    </location>
</feature>
<evidence type="ECO:0000256" key="10">
    <source>
        <dbReference type="SAM" id="Phobius"/>
    </source>
</evidence>
<evidence type="ECO:0000256" key="7">
    <source>
        <dbReference type="ARBA" id="ARBA00022989"/>
    </source>
</evidence>
<comment type="caution">
    <text evidence="13">The sequence shown here is derived from an EMBL/GenBank/DDBJ whole genome shotgun (WGS) entry which is preliminary data.</text>
</comment>
<feature type="transmembrane region" description="Helical" evidence="10">
    <location>
        <begin position="26"/>
        <end position="48"/>
    </location>
</feature>
<feature type="domain" description="ABC transmembrane type-1" evidence="12">
    <location>
        <begin position="272"/>
        <end position="544"/>
    </location>
</feature>
<comment type="subcellular location">
    <subcellularLocation>
        <location evidence="1">Cell membrane</location>
        <topology evidence="1">Multi-pass membrane protein</topology>
    </subcellularLocation>
</comment>
<accession>A0A9W8UJF9</accession>
<evidence type="ECO:0000256" key="2">
    <source>
        <dbReference type="ARBA" id="ARBA00022448"/>
    </source>
</evidence>
<dbReference type="InterPro" id="IPR044726">
    <property type="entry name" value="ABCC_6TM_D2"/>
</dbReference>
<feature type="compositionally biased region" description="Polar residues" evidence="9">
    <location>
        <begin position="805"/>
        <end position="816"/>
    </location>
</feature>
<dbReference type="GO" id="GO:0140359">
    <property type="term" value="F:ABC-type transporter activity"/>
    <property type="evidence" value="ECO:0007669"/>
    <property type="project" value="InterPro"/>
</dbReference>
<dbReference type="InterPro" id="IPR027417">
    <property type="entry name" value="P-loop_NTPase"/>
</dbReference>
<evidence type="ECO:0000259" key="11">
    <source>
        <dbReference type="PROSITE" id="PS50893"/>
    </source>
</evidence>
<dbReference type="InterPro" id="IPR050173">
    <property type="entry name" value="ABC_transporter_C-like"/>
</dbReference>
<keyword evidence="2" id="KW-0813">Transport</keyword>
<feature type="transmembrane region" description="Helical" evidence="10">
    <location>
        <begin position="396"/>
        <end position="418"/>
    </location>
</feature>
<keyword evidence="5" id="KW-0547">Nucleotide-binding</keyword>
<dbReference type="Pfam" id="PF00664">
    <property type="entry name" value="ABC_membrane"/>
    <property type="match status" value="2"/>
</dbReference>
<feature type="transmembrane region" description="Helical" evidence="10">
    <location>
        <begin position="150"/>
        <end position="168"/>
    </location>
</feature>
<dbReference type="InterPro" id="IPR017871">
    <property type="entry name" value="ABC_transporter-like_CS"/>
</dbReference>
<dbReference type="GO" id="GO:0005886">
    <property type="term" value="C:plasma membrane"/>
    <property type="evidence" value="ECO:0007669"/>
    <property type="project" value="UniProtKB-SubCell"/>
</dbReference>
<dbReference type="PANTHER" id="PTHR24223:SF399">
    <property type="entry name" value="ABC TRANSPORTER ATNG"/>
    <property type="match status" value="1"/>
</dbReference>
<dbReference type="InterPro" id="IPR056227">
    <property type="entry name" value="TMD0_ABC"/>
</dbReference>
<proteinExistence type="predicted"/>
<dbReference type="InterPro" id="IPR011527">
    <property type="entry name" value="ABC1_TM_dom"/>
</dbReference>
<keyword evidence="8 10" id="KW-0472">Membrane</keyword>
<dbReference type="PROSITE" id="PS00211">
    <property type="entry name" value="ABC_TRANSPORTER_1"/>
    <property type="match status" value="1"/>
</dbReference>
<evidence type="ECO:0000256" key="6">
    <source>
        <dbReference type="ARBA" id="ARBA00022840"/>
    </source>
</evidence>
<name>A0A9W8UJF9_AKAMU</name>
<dbReference type="Pfam" id="PF24357">
    <property type="entry name" value="TMD0_ABC"/>
    <property type="match status" value="1"/>
</dbReference>
<dbReference type="RefSeq" id="XP_056051841.1">
    <property type="nucleotide sequence ID" value="XM_056199942.1"/>
</dbReference>
<dbReference type="Pfam" id="PF00005">
    <property type="entry name" value="ABC_tran"/>
    <property type="match status" value="2"/>
</dbReference>
<dbReference type="PROSITE" id="PS50893">
    <property type="entry name" value="ABC_TRANSPORTER_2"/>
    <property type="match status" value="1"/>
</dbReference>
<dbReference type="KEGG" id="amus:LMH87_010892"/>
<dbReference type="InterPro" id="IPR003439">
    <property type="entry name" value="ABC_transporter-like_ATP-bd"/>
</dbReference>
<feature type="compositionally biased region" description="Acidic residues" evidence="9">
    <location>
        <begin position="832"/>
        <end position="845"/>
    </location>
</feature>
<keyword evidence="7 10" id="KW-1133">Transmembrane helix</keyword>
<feature type="transmembrane region" description="Helical" evidence="10">
    <location>
        <begin position="93"/>
        <end position="113"/>
    </location>
</feature>
<feature type="region of interest" description="Disordered" evidence="9">
    <location>
        <begin position="805"/>
        <end position="845"/>
    </location>
</feature>
<dbReference type="Gene3D" id="3.40.50.300">
    <property type="entry name" value="P-loop containing nucleotide triphosphate hydrolases"/>
    <property type="match status" value="2"/>
</dbReference>
<evidence type="ECO:0000256" key="1">
    <source>
        <dbReference type="ARBA" id="ARBA00004651"/>
    </source>
</evidence>
<dbReference type="CDD" id="cd18580">
    <property type="entry name" value="ABC_6TM_ABCC_D2"/>
    <property type="match status" value="1"/>
</dbReference>
<keyword evidence="4 10" id="KW-0812">Transmembrane</keyword>
<feature type="transmembrane region" description="Helical" evidence="10">
    <location>
        <begin position="1007"/>
        <end position="1029"/>
    </location>
</feature>